<keyword evidence="3" id="KW-1185">Reference proteome</keyword>
<feature type="compositionally biased region" description="Acidic residues" evidence="1">
    <location>
        <begin position="131"/>
        <end position="141"/>
    </location>
</feature>
<feature type="compositionally biased region" description="Basic and acidic residues" evidence="1">
    <location>
        <begin position="114"/>
        <end position="130"/>
    </location>
</feature>
<evidence type="ECO:0000256" key="1">
    <source>
        <dbReference type="SAM" id="MobiDB-lite"/>
    </source>
</evidence>
<name>A0ABU5N5J2_9MICO</name>
<protein>
    <submittedName>
        <fullName evidence="2">Uncharacterized protein</fullName>
    </submittedName>
</protein>
<feature type="compositionally biased region" description="Low complexity" evidence="1">
    <location>
        <begin position="68"/>
        <end position="83"/>
    </location>
</feature>
<comment type="caution">
    <text evidence="2">The sequence shown here is derived from an EMBL/GenBank/DDBJ whole genome shotgun (WGS) entry which is preliminary data.</text>
</comment>
<evidence type="ECO:0000313" key="3">
    <source>
        <dbReference type="Proteomes" id="UP001291912"/>
    </source>
</evidence>
<feature type="compositionally biased region" description="Acidic residues" evidence="1">
    <location>
        <begin position="84"/>
        <end position="110"/>
    </location>
</feature>
<organism evidence="2 3">
    <name type="scientific">Microbacterium aquimaris</name>
    <dbReference type="NCBI Taxonomy" id="459816"/>
    <lineage>
        <taxon>Bacteria</taxon>
        <taxon>Bacillati</taxon>
        <taxon>Actinomycetota</taxon>
        <taxon>Actinomycetes</taxon>
        <taxon>Micrococcales</taxon>
        <taxon>Microbacteriaceae</taxon>
        <taxon>Microbacterium</taxon>
    </lineage>
</organism>
<gene>
    <name evidence="2" type="ORF">R2Q92_05930</name>
</gene>
<proteinExistence type="predicted"/>
<evidence type="ECO:0000313" key="2">
    <source>
        <dbReference type="EMBL" id="MDZ8161371.1"/>
    </source>
</evidence>
<dbReference type="Proteomes" id="UP001291912">
    <property type="component" value="Unassembled WGS sequence"/>
</dbReference>
<dbReference type="RefSeq" id="WP_194423994.1">
    <property type="nucleotide sequence ID" value="NZ_BAAAPT010000001.1"/>
</dbReference>
<feature type="compositionally biased region" description="Low complexity" evidence="1">
    <location>
        <begin position="31"/>
        <end position="44"/>
    </location>
</feature>
<accession>A0ABU5N5J2</accession>
<dbReference type="EMBL" id="JAWJYN010000001">
    <property type="protein sequence ID" value="MDZ8161371.1"/>
    <property type="molecule type" value="Genomic_DNA"/>
</dbReference>
<reference evidence="2 3" key="1">
    <citation type="submission" date="2023-10" db="EMBL/GenBank/DDBJ databases">
        <title>Microbacterium xanthum sp. nov., isolated from seaweed.</title>
        <authorList>
            <person name="Lee S.D."/>
        </authorList>
    </citation>
    <scope>NUCLEOTIDE SEQUENCE [LARGE SCALE GENOMIC DNA]</scope>
    <source>
        <strain evidence="2 3">KCTC 19124</strain>
    </source>
</reference>
<sequence length="342" mass="37245">MATGNDFNDGIILDETLNDNNLGVNENEVLSDNFSDNDNSVNDSGNTENELEVEIEDNNVASVVGNEDSGNSNSYNDLLSNNDTEIEDSGNSDSYNDTEVEVDVDVDIDASDNSTHDDSTNDSYNDKDSYNDEDSYNDYEDSYNRDSYNDTEIEIDNSTNLDDESVTVGVRQYNTGFGDFHVGGLAGAGAAAAGAAALNIEIDNRATQVDQSVNQSIVAGDDVSQRISNDVVVNTGDWGAAAGDDAEVSSTETSISVGDVMIGNTTIDTHIQESFNDMSTNSWTEYEMEIDDSFNSFEQETEIEVEVEDSFNEFDSDVDNDWEWENNGNIFSPGGDVVEFDL</sequence>
<feature type="region of interest" description="Disordered" evidence="1">
    <location>
        <begin position="28"/>
        <end position="146"/>
    </location>
</feature>